<name>A0A9P6TGH9_9BASI</name>
<organism evidence="5 6">
    <name type="scientific">Cronartium quercuum f. sp. fusiforme G11</name>
    <dbReference type="NCBI Taxonomy" id="708437"/>
    <lineage>
        <taxon>Eukaryota</taxon>
        <taxon>Fungi</taxon>
        <taxon>Dikarya</taxon>
        <taxon>Basidiomycota</taxon>
        <taxon>Pucciniomycotina</taxon>
        <taxon>Pucciniomycetes</taxon>
        <taxon>Pucciniales</taxon>
        <taxon>Coleosporiaceae</taxon>
        <taxon>Cronartium</taxon>
    </lineage>
</organism>
<dbReference type="EMBL" id="MU167217">
    <property type="protein sequence ID" value="KAG0150745.1"/>
    <property type="molecule type" value="Genomic_DNA"/>
</dbReference>
<dbReference type="InterPro" id="IPR006680">
    <property type="entry name" value="Amidohydro-rel"/>
</dbReference>
<dbReference type="GO" id="GO:0019748">
    <property type="term" value="P:secondary metabolic process"/>
    <property type="evidence" value="ECO:0007669"/>
    <property type="project" value="TreeGrafter"/>
</dbReference>
<keyword evidence="2 3" id="KW-0456">Lyase</keyword>
<dbReference type="InterPro" id="IPR032466">
    <property type="entry name" value="Metal_Hydrolase"/>
</dbReference>
<dbReference type="OrthoDB" id="191270at2759"/>
<reference evidence="5" key="1">
    <citation type="submission" date="2013-11" db="EMBL/GenBank/DDBJ databases">
        <title>Genome sequence of the fusiform rust pathogen reveals effectors for host alternation and coevolution with pine.</title>
        <authorList>
            <consortium name="DOE Joint Genome Institute"/>
            <person name="Smith K."/>
            <person name="Pendleton A."/>
            <person name="Kubisiak T."/>
            <person name="Anderson C."/>
            <person name="Salamov A."/>
            <person name="Aerts A."/>
            <person name="Riley R."/>
            <person name="Clum A."/>
            <person name="Lindquist E."/>
            <person name="Ence D."/>
            <person name="Campbell M."/>
            <person name="Kronenberg Z."/>
            <person name="Feau N."/>
            <person name="Dhillon B."/>
            <person name="Hamelin R."/>
            <person name="Burleigh J."/>
            <person name="Smith J."/>
            <person name="Yandell M."/>
            <person name="Nelson C."/>
            <person name="Grigoriev I."/>
            <person name="Davis J."/>
        </authorList>
    </citation>
    <scope>NUCLEOTIDE SEQUENCE</scope>
    <source>
        <strain evidence="5">G11</strain>
    </source>
</reference>
<protein>
    <recommendedName>
        <fullName evidence="4">Amidohydrolase-related domain-containing protein</fullName>
    </recommendedName>
</protein>
<evidence type="ECO:0000259" key="4">
    <source>
        <dbReference type="Pfam" id="PF04909"/>
    </source>
</evidence>
<sequence length="435" mass="47551">MACLPRSSFTNSLLPHRLHPLTQISTRTISISASMSSQSQSHSRALLIDIHTHIYTPSYLKLLRNRTEPPRILPAIGSPGTSFEEEEGLQGRLIILPGGDDGRPIGAAYWDKTEKIKFMDRHGIDGACVSLANPWLDFLEVDQAVSVAQRLNRELEAYCMAPNGPGARSPDLEPLLLAEEDRLRAFGVLPLVPLQVGQDQQAALKGVLEAVELISNLPHLCGIIIGTRGFGLGLDDSRLDPLWKALERTELLVFIHPHYGITAARGPESAFGPLNNGHVLPLALGFPFETTIAISRLILAGVLDRFPTLRLLLAHAAGALPLLSARLSSCIDHDPLLASRLSHPLSVYLRKLYYDAVVYGPQELALLNSLADPERVMFGTDHPFFPPLARASVAKWDSVTRNLEAVDMAPGLEKEQRDAIKGINAARLCGFKVRS</sequence>
<dbReference type="PANTHER" id="PTHR21240">
    <property type="entry name" value="2-AMINO-3-CARBOXYLMUCONATE-6-SEMIALDEHYDE DECARBOXYLASE"/>
    <property type="match status" value="1"/>
</dbReference>
<dbReference type="GO" id="GO:0016787">
    <property type="term" value="F:hydrolase activity"/>
    <property type="evidence" value="ECO:0007669"/>
    <property type="project" value="InterPro"/>
</dbReference>
<dbReference type="Pfam" id="PF04909">
    <property type="entry name" value="Amidohydro_2"/>
    <property type="match status" value="1"/>
</dbReference>
<comment type="similarity">
    <text evidence="3">Belongs to the metallo-dependent hydrolases superfamily.</text>
</comment>
<dbReference type="InterPro" id="IPR032465">
    <property type="entry name" value="ACMSD"/>
</dbReference>
<dbReference type="PANTHER" id="PTHR21240:SF28">
    <property type="entry name" value="ISO-OROTATE DECARBOXYLASE (EUROFUNG)"/>
    <property type="match status" value="1"/>
</dbReference>
<dbReference type="GO" id="GO:0016831">
    <property type="term" value="F:carboxy-lyase activity"/>
    <property type="evidence" value="ECO:0007669"/>
    <property type="project" value="UniProtKB-KW"/>
</dbReference>
<feature type="domain" description="Amidohydrolase-related" evidence="4">
    <location>
        <begin position="201"/>
        <end position="430"/>
    </location>
</feature>
<dbReference type="SUPFAM" id="SSF51556">
    <property type="entry name" value="Metallo-dependent hydrolases"/>
    <property type="match status" value="1"/>
</dbReference>
<evidence type="ECO:0000313" key="6">
    <source>
        <dbReference type="Proteomes" id="UP000886653"/>
    </source>
</evidence>
<proteinExistence type="inferred from homology"/>
<keyword evidence="1 3" id="KW-0210">Decarboxylase</keyword>
<evidence type="ECO:0000256" key="1">
    <source>
        <dbReference type="ARBA" id="ARBA00022793"/>
    </source>
</evidence>
<comment type="caution">
    <text evidence="5">The sequence shown here is derived from an EMBL/GenBank/DDBJ whole genome shotgun (WGS) entry which is preliminary data.</text>
</comment>
<keyword evidence="6" id="KW-1185">Reference proteome</keyword>
<dbReference type="Proteomes" id="UP000886653">
    <property type="component" value="Unassembled WGS sequence"/>
</dbReference>
<evidence type="ECO:0000256" key="2">
    <source>
        <dbReference type="ARBA" id="ARBA00023239"/>
    </source>
</evidence>
<dbReference type="AlphaFoldDB" id="A0A9P6TGH9"/>
<dbReference type="Gene3D" id="3.20.20.140">
    <property type="entry name" value="Metal-dependent hydrolases"/>
    <property type="match status" value="1"/>
</dbReference>
<accession>A0A9P6TGH9</accession>
<evidence type="ECO:0000256" key="3">
    <source>
        <dbReference type="RuleBase" id="RU366045"/>
    </source>
</evidence>
<gene>
    <name evidence="5" type="ORF">CROQUDRAFT_651995</name>
</gene>
<dbReference type="GO" id="GO:0005829">
    <property type="term" value="C:cytosol"/>
    <property type="evidence" value="ECO:0007669"/>
    <property type="project" value="TreeGrafter"/>
</dbReference>
<evidence type="ECO:0000313" key="5">
    <source>
        <dbReference type="EMBL" id="KAG0150745.1"/>
    </source>
</evidence>